<evidence type="ECO:0000256" key="5">
    <source>
        <dbReference type="ARBA" id="ARBA00022833"/>
    </source>
</evidence>
<dbReference type="Pfam" id="PF00226">
    <property type="entry name" value="DnaJ"/>
    <property type="match status" value="1"/>
</dbReference>
<dbReference type="GO" id="GO:0008270">
    <property type="term" value="F:zinc ion binding"/>
    <property type="evidence" value="ECO:0007669"/>
    <property type="project" value="UniProtKB-UniRule"/>
</dbReference>
<comment type="cofactor">
    <cofactor evidence="8">
        <name>Zn(2+)</name>
        <dbReference type="ChEBI" id="CHEBI:29105"/>
    </cofactor>
    <text evidence="8">Binds 2 Zn(2+) ions per monomer.</text>
</comment>
<comment type="domain">
    <text evidence="8">The J domain is necessary and sufficient to stimulate DnaK ATPase activity. Zinc center 1 plays an important role in the autonomous, DnaK-independent chaperone activity of DnaJ. Zinc center 2 is essential for interaction with DnaK and for DnaJ activity.</text>
</comment>
<dbReference type="InterPro" id="IPR001305">
    <property type="entry name" value="HSP_DnaJ_Cys-rich_dom"/>
</dbReference>
<feature type="repeat" description="CXXCXGXG motif" evidence="8">
    <location>
        <begin position="168"/>
        <end position="175"/>
    </location>
</feature>
<dbReference type="CDD" id="cd10747">
    <property type="entry name" value="DnaJ_C"/>
    <property type="match status" value="1"/>
</dbReference>
<dbReference type="Gene3D" id="2.10.230.10">
    <property type="entry name" value="Heat shock protein DnaJ, cysteine-rich domain"/>
    <property type="match status" value="1"/>
</dbReference>
<feature type="repeat" description="CXXCXGXG motif" evidence="8">
    <location>
        <begin position="190"/>
        <end position="197"/>
    </location>
</feature>
<dbReference type="InterPro" id="IPR002939">
    <property type="entry name" value="DnaJ_C"/>
</dbReference>
<accession>A0A6G7PUB2</accession>
<keyword evidence="6 8" id="KW-0346">Stress response</keyword>
<feature type="binding site" evidence="8">
    <location>
        <position position="204"/>
    </location>
    <ligand>
        <name>Zn(2+)</name>
        <dbReference type="ChEBI" id="CHEBI:29105"/>
        <label>1</label>
    </ligand>
</feature>
<comment type="subunit">
    <text evidence="8">Homodimer.</text>
</comment>
<dbReference type="PRINTS" id="PR00625">
    <property type="entry name" value="JDOMAIN"/>
</dbReference>
<dbReference type="RefSeq" id="WP_166031496.1">
    <property type="nucleotide sequence ID" value="NZ_CP048877.1"/>
</dbReference>
<keyword evidence="7 8" id="KW-0143">Chaperone</keyword>
<feature type="binding site" evidence="8">
    <location>
        <position position="171"/>
    </location>
    <ligand>
        <name>Zn(2+)</name>
        <dbReference type="ChEBI" id="CHEBI:29105"/>
        <label>2</label>
    </ligand>
</feature>
<keyword evidence="2 8" id="KW-0479">Metal-binding</keyword>
<dbReference type="InterPro" id="IPR008971">
    <property type="entry name" value="HSP40/DnaJ_pept-bd"/>
</dbReference>
<dbReference type="SUPFAM" id="SSF49493">
    <property type="entry name" value="HSP40/DnaJ peptide-binding domain"/>
    <property type="match status" value="2"/>
</dbReference>
<evidence type="ECO:0000313" key="9">
    <source>
        <dbReference type="EMBL" id="QIJ71274.1"/>
    </source>
</evidence>
<dbReference type="PANTHER" id="PTHR43096">
    <property type="entry name" value="DNAJ HOMOLOG 1, MITOCHONDRIAL-RELATED"/>
    <property type="match status" value="1"/>
</dbReference>
<keyword evidence="5 8" id="KW-0862">Zinc</keyword>
<dbReference type="Pfam" id="PF00684">
    <property type="entry name" value="DnaJ_CXXCXGXG"/>
    <property type="match status" value="1"/>
</dbReference>
<keyword evidence="8" id="KW-0963">Cytoplasm</keyword>
<keyword evidence="4 8" id="KW-0863">Zinc-finger</keyword>
<dbReference type="Gene3D" id="1.10.287.110">
    <property type="entry name" value="DnaJ domain"/>
    <property type="match status" value="1"/>
</dbReference>
<dbReference type="SUPFAM" id="SSF57938">
    <property type="entry name" value="DnaJ/Hsp40 cysteine-rich domain"/>
    <property type="match status" value="1"/>
</dbReference>
<evidence type="ECO:0000256" key="4">
    <source>
        <dbReference type="ARBA" id="ARBA00022771"/>
    </source>
</evidence>
<dbReference type="CDD" id="cd06257">
    <property type="entry name" value="DnaJ"/>
    <property type="match status" value="1"/>
</dbReference>
<sequence length="356" mass="39216">MIKKDLYEILGVSPEATQEEIKKAYRRLARKYHPDLNPGDKEAERRFKEINEAYEVLSDPKKRAEYDQLRQAASAHTFTTPEGETAYDFSGLFEEGGLGGFADLFEDLFGFETRSHRPRRGEDIMARVEVDLRDAALGREIEVEVPYRGPCPTCGGQGLDPTDTGSSCPACGGQGKKDIRQKGMRVIQICSHCGGSGRIRTKPCPTCRGTGVSGHRERIKIKVPPGVKEGDTIRIPGKGAPGIMGGPPGDLYVQFVIRPDPLFERRGDDLYVKVPVDIFTATLGGEVVVPTIDGQVKMKIPPGTQCGQKFRLKGKGLPRARGGRGDEYAEIMIRVPTHLSPEAKKLFEELKSKIHP</sequence>
<proteinExistence type="inferred from homology"/>
<dbReference type="GO" id="GO:0031072">
    <property type="term" value="F:heat shock protein binding"/>
    <property type="evidence" value="ECO:0007669"/>
    <property type="project" value="InterPro"/>
</dbReference>
<protein>
    <recommendedName>
        <fullName evidence="8">Chaperone protein DnaJ</fullName>
    </recommendedName>
</protein>
<evidence type="ECO:0000256" key="6">
    <source>
        <dbReference type="ARBA" id="ARBA00023016"/>
    </source>
</evidence>
<comment type="subcellular location">
    <subcellularLocation>
        <location evidence="8">Cytoplasm</location>
    </subcellularLocation>
</comment>
<feature type="binding site" evidence="8">
    <location>
        <position position="154"/>
    </location>
    <ligand>
        <name>Zn(2+)</name>
        <dbReference type="ChEBI" id="CHEBI:29105"/>
        <label>1</label>
    </ligand>
</feature>
<dbReference type="InterPro" id="IPR036410">
    <property type="entry name" value="HSP_DnaJ_Cys-rich_dom_sf"/>
</dbReference>
<dbReference type="PROSITE" id="PS50076">
    <property type="entry name" value="DNAJ_2"/>
    <property type="match status" value="1"/>
</dbReference>
<dbReference type="EMBL" id="CP048877">
    <property type="protein sequence ID" value="QIJ71274.1"/>
    <property type="molecule type" value="Genomic_DNA"/>
</dbReference>
<dbReference type="Gene3D" id="2.60.260.20">
    <property type="entry name" value="Urease metallochaperone UreE, N-terminal domain"/>
    <property type="match status" value="2"/>
</dbReference>
<dbReference type="InterPro" id="IPR018253">
    <property type="entry name" value="DnaJ_domain_CS"/>
</dbReference>
<organism evidence="9 10">
    <name type="scientific">Thermosulfuriphilus ammonigenes</name>
    <dbReference type="NCBI Taxonomy" id="1936021"/>
    <lineage>
        <taxon>Bacteria</taxon>
        <taxon>Pseudomonadati</taxon>
        <taxon>Thermodesulfobacteriota</taxon>
        <taxon>Thermodesulfobacteria</taxon>
        <taxon>Thermodesulfobacteriales</taxon>
        <taxon>Thermodesulfobacteriaceae</taxon>
        <taxon>Thermosulfuriphilus</taxon>
    </lineage>
</organism>
<comment type="function">
    <text evidence="8">Participates actively in the response to hyperosmotic and heat shock by preventing the aggregation of stress-denatured proteins and by disaggregating proteins, also in an autonomous, DnaK-independent fashion. Unfolded proteins bind initially to DnaJ; upon interaction with the DnaJ-bound protein, DnaK hydrolyzes its bound ATP, resulting in the formation of a stable complex. GrpE releases ADP from DnaK; ATP binding to DnaK triggers the release of the substrate protein, thus completing the reaction cycle. Several rounds of ATP-dependent interactions between DnaJ, DnaK and GrpE are required for fully efficient folding. Also involved, together with DnaK and GrpE, in the DNA replication of plasmids through activation of initiation proteins.</text>
</comment>
<dbReference type="AlphaFoldDB" id="A0A6G7PUB2"/>
<dbReference type="GO" id="GO:0005737">
    <property type="term" value="C:cytoplasm"/>
    <property type="evidence" value="ECO:0007669"/>
    <property type="project" value="UniProtKB-SubCell"/>
</dbReference>
<feature type="repeat" description="CXXCXGXG motif" evidence="8">
    <location>
        <begin position="151"/>
        <end position="158"/>
    </location>
</feature>
<dbReference type="FunFam" id="1.10.287.110:FF:000034">
    <property type="entry name" value="Chaperone protein DnaJ"/>
    <property type="match status" value="1"/>
</dbReference>
<dbReference type="KEGG" id="tav:G4V39_02800"/>
<evidence type="ECO:0000256" key="7">
    <source>
        <dbReference type="ARBA" id="ARBA00023186"/>
    </source>
</evidence>
<dbReference type="NCBIfam" id="NF008035">
    <property type="entry name" value="PRK10767.1"/>
    <property type="match status" value="1"/>
</dbReference>
<dbReference type="NCBIfam" id="TIGR02349">
    <property type="entry name" value="DnaJ_bact"/>
    <property type="match status" value="1"/>
</dbReference>
<evidence type="ECO:0000256" key="8">
    <source>
        <dbReference type="HAMAP-Rule" id="MF_01152"/>
    </source>
</evidence>
<dbReference type="PANTHER" id="PTHR43096:SF52">
    <property type="entry name" value="DNAJ HOMOLOG 1, MITOCHONDRIAL-RELATED"/>
    <property type="match status" value="1"/>
</dbReference>
<gene>
    <name evidence="8 9" type="primary">dnaJ</name>
    <name evidence="9" type="ORF">G4V39_02800</name>
</gene>
<dbReference type="FunFam" id="2.60.260.20:FF:000005">
    <property type="entry name" value="Chaperone protein dnaJ 1, mitochondrial"/>
    <property type="match status" value="1"/>
</dbReference>
<dbReference type="PROSITE" id="PS00636">
    <property type="entry name" value="DNAJ_1"/>
    <property type="match status" value="1"/>
</dbReference>
<dbReference type="GO" id="GO:0005524">
    <property type="term" value="F:ATP binding"/>
    <property type="evidence" value="ECO:0007669"/>
    <property type="project" value="InterPro"/>
</dbReference>
<feature type="binding site" evidence="8">
    <location>
        <position position="190"/>
    </location>
    <ligand>
        <name>Zn(2+)</name>
        <dbReference type="ChEBI" id="CHEBI:29105"/>
        <label>2</label>
    </ligand>
</feature>
<feature type="binding site" evidence="8">
    <location>
        <position position="151"/>
    </location>
    <ligand>
        <name>Zn(2+)</name>
        <dbReference type="ChEBI" id="CHEBI:29105"/>
        <label>1</label>
    </ligand>
</feature>
<feature type="binding site" evidence="8">
    <location>
        <position position="168"/>
    </location>
    <ligand>
        <name>Zn(2+)</name>
        <dbReference type="ChEBI" id="CHEBI:29105"/>
        <label>2</label>
    </ligand>
</feature>
<feature type="binding site" evidence="8">
    <location>
        <position position="193"/>
    </location>
    <ligand>
        <name>Zn(2+)</name>
        <dbReference type="ChEBI" id="CHEBI:29105"/>
        <label>2</label>
    </ligand>
</feature>
<reference evidence="9 10" key="1">
    <citation type="submission" date="2020-02" db="EMBL/GenBank/DDBJ databases">
        <title>Genome analysis of Thermosulfuriphilus ammonigenes ST65T, an anaerobic thermophilic chemolithoautotrophic bacterium isolated from a deep-sea hydrothermal vent.</title>
        <authorList>
            <person name="Slobodkina G."/>
            <person name="Allioux M."/>
            <person name="Merkel A."/>
            <person name="Alain K."/>
            <person name="Jebbar M."/>
            <person name="Slobodkin A."/>
        </authorList>
    </citation>
    <scope>NUCLEOTIDE SEQUENCE [LARGE SCALE GENOMIC DNA]</scope>
    <source>
        <strain evidence="9 10">ST65</strain>
    </source>
</reference>
<dbReference type="GO" id="GO:0051082">
    <property type="term" value="F:unfolded protein binding"/>
    <property type="evidence" value="ECO:0007669"/>
    <property type="project" value="UniProtKB-UniRule"/>
</dbReference>
<dbReference type="HAMAP" id="MF_01152">
    <property type="entry name" value="DnaJ"/>
    <property type="match status" value="1"/>
</dbReference>
<dbReference type="Pfam" id="PF01556">
    <property type="entry name" value="DnaJ_C"/>
    <property type="match status" value="1"/>
</dbReference>
<feature type="binding site" evidence="8">
    <location>
        <position position="207"/>
    </location>
    <ligand>
        <name>Zn(2+)</name>
        <dbReference type="ChEBI" id="CHEBI:29105"/>
        <label>1</label>
    </ligand>
</feature>
<dbReference type="GO" id="GO:0006260">
    <property type="term" value="P:DNA replication"/>
    <property type="evidence" value="ECO:0007669"/>
    <property type="project" value="UniProtKB-KW"/>
</dbReference>
<evidence type="ECO:0000256" key="2">
    <source>
        <dbReference type="ARBA" id="ARBA00022723"/>
    </source>
</evidence>
<keyword evidence="1 8" id="KW-0235">DNA replication</keyword>
<keyword evidence="3 8" id="KW-0677">Repeat</keyword>
<dbReference type="InterPro" id="IPR036869">
    <property type="entry name" value="J_dom_sf"/>
</dbReference>
<dbReference type="GO" id="GO:0042026">
    <property type="term" value="P:protein refolding"/>
    <property type="evidence" value="ECO:0007669"/>
    <property type="project" value="TreeGrafter"/>
</dbReference>
<evidence type="ECO:0000256" key="1">
    <source>
        <dbReference type="ARBA" id="ARBA00022705"/>
    </source>
</evidence>
<dbReference type="Proteomes" id="UP000502179">
    <property type="component" value="Chromosome"/>
</dbReference>
<keyword evidence="10" id="KW-1185">Reference proteome</keyword>
<dbReference type="GO" id="GO:0009408">
    <property type="term" value="P:response to heat"/>
    <property type="evidence" value="ECO:0007669"/>
    <property type="project" value="InterPro"/>
</dbReference>
<comment type="similarity">
    <text evidence="8">Belongs to the DnaJ family.</text>
</comment>
<dbReference type="SMART" id="SM00271">
    <property type="entry name" value="DnaJ"/>
    <property type="match status" value="1"/>
</dbReference>
<feature type="repeat" description="CXXCXGXG motif" evidence="8">
    <location>
        <begin position="204"/>
        <end position="211"/>
    </location>
</feature>
<dbReference type="PROSITE" id="PS51188">
    <property type="entry name" value="ZF_CR"/>
    <property type="match status" value="1"/>
</dbReference>
<dbReference type="InterPro" id="IPR001623">
    <property type="entry name" value="DnaJ_domain"/>
</dbReference>
<dbReference type="SUPFAM" id="SSF46565">
    <property type="entry name" value="Chaperone J-domain"/>
    <property type="match status" value="1"/>
</dbReference>
<dbReference type="InterPro" id="IPR012724">
    <property type="entry name" value="DnaJ"/>
</dbReference>
<evidence type="ECO:0000313" key="10">
    <source>
        <dbReference type="Proteomes" id="UP000502179"/>
    </source>
</evidence>
<name>A0A6G7PUB2_9BACT</name>
<evidence type="ECO:0000256" key="3">
    <source>
        <dbReference type="ARBA" id="ARBA00022737"/>
    </source>
</evidence>